<evidence type="ECO:0000313" key="2">
    <source>
        <dbReference type="EMBL" id="KAI0520305.1"/>
    </source>
</evidence>
<protein>
    <recommendedName>
        <fullName evidence="4">DUF4378 domain-containing protein</fullName>
    </recommendedName>
</protein>
<proteinExistence type="predicted"/>
<dbReference type="EMBL" id="JAGYWB010000006">
    <property type="protein sequence ID" value="KAI0520305.1"/>
    <property type="molecule type" value="Genomic_DNA"/>
</dbReference>
<dbReference type="AlphaFoldDB" id="A0A8T3BSS6"/>
<feature type="region of interest" description="Disordered" evidence="1">
    <location>
        <begin position="212"/>
        <end position="231"/>
    </location>
</feature>
<gene>
    <name evidence="2" type="ORF">KFK09_007777</name>
</gene>
<sequence>MAEKPLMLKEHLELDSRSESIRWAPLKRAAGTTLRCLLDTELRCSGAGDGGANKPARSYSKSALKRLSTIIKSVNAIQLFTAGCGNPANSLLLRSFSKKLPRRFWKTSSREKEKELMTTSEEVVETCSFFSPSPVVSSCRSSLDGGDSTCSDFLISSTASSPDQKEMAIGVGESFRKASTDSREPKENGGKAMEEAKEQLSPVSVMEFPYKDDDDEEEVEQPSTTSPCSQQSLTTIDTTKNLVRRFESRAELDSVDLDHQFACAETHFESPVHEEYEDEEDRRQRKAFSLLHQVTCCESFPASEEKLLFEFFLEGLSLAGHRRRWKSGSAGEQELMRVATGWVSGEGWGLEDGSDVVVEEMERSGVWRRYEDDADMVAVELSRGLTTWLMEEFVSELLMASW</sequence>
<dbReference type="OrthoDB" id="668456at2759"/>
<keyword evidence="3" id="KW-1185">Reference proteome</keyword>
<dbReference type="PANTHER" id="PTHR33623:SF4">
    <property type="entry name" value="DUF4378 DOMAIN-CONTAINING PROTEIN"/>
    <property type="match status" value="1"/>
</dbReference>
<dbReference type="PANTHER" id="PTHR33623">
    <property type="entry name" value="OS04G0572500 PROTEIN"/>
    <property type="match status" value="1"/>
</dbReference>
<organism evidence="2 3">
    <name type="scientific">Dendrobium nobile</name>
    <name type="common">Orchid</name>
    <dbReference type="NCBI Taxonomy" id="94219"/>
    <lineage>
        <taxon>Eukaryota</taxon>
        <taxon>Viridiplantae</taxon>
        <taxon>Streptophyta</taxon>
        <taxon>Embryophyta</taxon>
        <taxon>Tracheophyta</taxon>
        <taxon>Spermatophyta</taxon>
        <taxon>Magnoliopsida</taxon>
        <taxon>Liliopsida</taxon>
        <taxon>Asparagales</taxon>
        <taxon>Orchidaceae</taxon>
        <taxon>Epidendroideae</taxon>
        <taxon>Malaxideae</taxon>
        <taxon>Dendrobiinae</taxon>
        <taxon>Dendrobium</taxon>
    </lineage>
</organism>
<comment type="caution">
    <text evidence="2">The sequence shown here is derived from an EMBL/GenBank/DDBJ whole genome shotgun (WGS) entry which is preliminary data.</text>
</comment>
<accession>A0A8T3BSS6</accession>
<reference evidence="2" key="1">
    <citation type="journal article" date="2022" name="Front. Genet.">
        <title>Chromosome-Scale Assembly of the Dendrobium nobile Genome Provides Insights Into the Molecular Mechanism of the Biosynthesis of the Medicinal Active Ingredient of Dendrobium.</title>
        <authorList>
            <person name="Xu Q."/>
            <person name="Niu S.-C."/>
            <person name="Li K.-L."/>
            <person name="Zheng P.-J."/>
            <person name="Zhang X.-J."/>
            <person name="Jia Y."/>
            <person name="Liu Y."/>
            <person name="Niu Y.-X."/>
            <person name="Yu L.-H."/>
            <person name="Chen D.-F."/>
            <person name="Zhang G.-Q."/>
        </authorList>
    </citation>
    <scope>NUCLEOTIDE SEQUENCE</scope>
    <source>
        <tissue evidence="2">Leaf</tissue>
    </source>
</reference>
<evidence type="ECO:0000256" key="1">
    <source>
        <dbReference type="SAM" id="MobiDB-lite"/>
    </source>
</evidence>
<evidence type="ECO:0000313" key="3">
    <source>
        <dbReference type="Proteomes" id="UP000829196"/>
    </source>
</evidence>
<feature type="compositionally biased region" description="Low complexity" evidence="1">
    <location>
        <begin position="221"/>
        <end position="231"/>
    </location>
</feature>
<name>A0A8T3BSS6_DENNO</name>
<evidence type="ECO:0008006" key="4">
    <source>
        <dbReference type="Google" id="ProtNLM"/>
    </source>
</evidence>
<feature type="compositionally biased region" description="Basic and acidic residues" evidence="1">
    <location>
        <begin position="174"/>
        <end position="198"/>
    </location>
</feature>
<dbReference type="Proteomes" id="UP000829196">
    <property type="component" value="Unassembled WGS sequence"/>
</dbReference>
<feature type="region of interest" description="Disordered" evidence="1">
    <location>
        <begin position="173"/>
        <end position="205"/>
    </location>
</feature>